<gene>
    <name evidence="2" type="ORF">ACTOB_004198</name>
</gene>
<protein>
    <submittedName>
        <fullName evidence="2">Uncharacterized protein</fullName>
    </submittedName>
</protein>
<sequence>MAGQETLSRLLAEGIAEAPAGASPLAAVALGLERASSTMGPLNRELGPRLKAAVAASTELQERDALKTARRARTTRVAVRSGRRLASRSGTGRQVVPEIAFESSHLGWPEGGARTACTAARPGRHRSVYFASGAVPVAYQASAW</sequence>
<evidence type="ECO:0000256" key="1">
    <source>
        <dbReference type="SAM" id="MobiDB-lite"/>
    </source>
</evidence>
<evidence type="ECO:0000313" key="3">
    <source>
        <dbReference type="Proteomes" id="UP001240150"/>
    </source>
</evidence>
<dbReference type="RefSeq" id="WP_284922018.1">
    <property type="nucleotide sequence ID" value="NZ_CP126980.1"/>
</dbReference>
<dbReference type="Proteomes" id="UP001240150">
    <property type="component" value="Chromosome"/>
</dbReference>
<proteinExistence type="predicted"/>
<dbReference type="EMBL" id="CP126980">
    <property type="protein sequence ID" value="WIN00489.1"/>
    <property type="molecule type" value="Genomic_DNA"/>
</dbReference>
<evidence type="ECO:0000313" key="2">
    <source>
        <dbReference type="EMBL" id="WIN00489.1"/>
    </source>
</evidence>
<keyword evidence="3" id="KW-1185">Reference proteome</keyword>
<accession>A0ABY8WTL6</accession>
<name>A0ABY8WTL6_9ACTN</name>
<reference evidence="2 3" key="1">
    <citation type="submission" date="2023-06" db="EMBL/GenBank/DDBJ databases">
        <authorList>
            <person name="Yushchuk O."/>
            <person name="Binda E."/>
            <person name="Ruckert-Reed C."/>
            <person name="Fedorenko V."/>
            <person name="Kalinowski J."/>
            <person name="Marinelli F."/>
        </authorList>
    </citation>
    <scope>NUCLEOTIDE SEQUENCE [LARGE SCALE GENOMIC DNA]</scope>
    <source>
        <strain evidence="2 3">NRRL 3884</strain>
    </source>
</reference>
<organism evidence="2 3">
    <name type="scientific">Actinoplanes oblitus</name>
    <dbReference type="NCBI Taxonomy" id="3040509"/>
    <lineage>
        <taxon>Bacteria</taxon>
        <taxon>Bacillati</taxon>
        <taxon>Actinomycetota</taxon>
        <taxon>Actinomycetes</taxon>
        <taxon>Micromonosporales</taxon>
        <taxon>Micromonosporaceae</taxon>
        <taxon>Actinoplanes</taxon>
    </lineage>
</organism>
<feature type="region of interest" description="Disordered" evidence="1">
    <location>
        <begin position="64"/>
        <end position="91"/>
    </location>
</feature>